<comment type="caution">
    <text evidence="3">The sequence shown here is derived from an EMBL/GenBank/DDBJ whole genome shotgun (WGS) entry which is preliminary data.</text>
</comment>
<keyword evidence="4" id="KW-1185">Reference proteome</keyword>
<sequence>MKLRRAMATAAATAVIAPAALLAASPAYATETQDETGSSETGAPVEEKTGDEIVAEESAQPLTDEPAPAEP</sequence>
<evidence type="ECO:0000256" key="2">
    <source>
        <dbReference type="SAM" id="SignalP"/>
    </source>
</evidence>
<feature type="non-terminal residue" evidence="3">
    <location>
        <position position="71"/>
    </location>
</feature>
<name>A0A7W3TH20_9ACTN</name>
<keyword evidence="2" id="KW-0732">Signal</keyword>
<feature type="chain" id="PRO_5030952786" evidence="2">
    <location>
        <begin position="30"/>
        <end position="71"/>
    </location>
</feature>
<dbReference type="Proteomes" id="UP000538929">
    <property type="component" value="Unassembled WGS sequence"/>
</dbReference>
<dbReference type="EMBL" id="VKHT01001026">
    <property type="protein sequence ID" value="MBB0246661.1"/>
    <property type="molecule type" value="Genomic_DNA"/>
</dbReference>
<dbReference type="AlphaFoldDB" id="A0A7W3TH20"/>
<feature type="region of interest" description="Disordered" evidence="1">
    <location>
        <begin position="28"/>
        <end position="71"/>
    </location>
</feature>
<evidence type="ECO:0000256" key="1">
    <source>
        <dbReference type="SAM" id="MobiDB-lite"/>
    </source>
</evidence>
<feature type="signal peptide" evidence="2">
    <location>
        <begin position="1"/>
        <end position="29"/>
    </location>
</feature>
<protein>
    <submittedName>
        <fullName evidence="3">Uncharacterized protein</fullName>
    </submittedName>
</protein>
<accession>A0A7W3TH20</accession>
<evidence type="ECO:0000313" key="4">
    <source>
        <dbReference type="Proteomes" id="UP000538929"/>
    </source>
</evidence>
<reference evidence="4" key="1">
    <citation type="submission" date="2019-10" db="EMBL/GenBank/DDBJ databases">
        <title>Streptomyces sp. nov., a novel actinobacterium isolated from alkaline environment.</title>
        <authorList>
            <person name="Golinska P."/>
        </authorList>
    </citation>
    <scope>NUCLEOTIDE SEQUENCE [LARGE SCALE GENOMIC DNA]</scope>
    <source>
        <strain evidence="4">DSM 42118</strain>
    </source>
</reference>
<gene>
    <name evidence="3" type="ORF">FNQ90_21720</name>
</gene>
<evidence type="ECO:0000313" key="3">
    <source>
        <dbReference type="EMBL" id="MBB0246661.1"/>
    </source>
</evidence>
<organism evidence="3 4">
    <name type="scientific">Streptomyces alkaliphilus</name>
    <dbReference type="NCBI Taxonomy" id="1472722"/>
    <lineage>
        <taxon>Bacteria</taxon>
        <taxon>Bacillati</taxon>
        <taxon>Actinomycetota</taxon>
        <taxon>Actinomycetes</taxon>
        <taxon>Kitasatosporales</taxon>
        <taxon>Streptomycetaceae</taxon>
        <taxon>Streptomyces</taxon>
    </lineage>
</organism>
<proteinExistence type="predicted"/>